<dbReference type="InterPro" id="IPR017438">
    <property type="entry name" value="ATP-NAD_kinase_N"/>
</dbReference>
<accession>A0ABX8WCP9</accession>
<dbReference type="InterPro" id="IPR001206">
    <property type="entry name" value="Diacylglycerol_kinase_cat_dom"/>
</dbReference>
<evidence type="ECO:0000259" key="1">
    <source>
        <dbReference type="PROSITE" id="PS50146"/>
    </source>
</evidence>
<dbReference type="InterPro" id="IPR004363">
    <property type="entry name" value="Methylgl_synth"/>
</dbReference>
<dbReference type="PANTHER" id="PTHR30492:SF0">
    <property type="entry name" value="METHYLGLYOXAL SYNTHASE"/>
    <property type="match status" value="1"/>
</dbReference>
<dbReference type="GO" id="GO:0016301">
    <property type="term" value="F:kinase activity"/>
    <property type="evidence" value="ECO:0007669"/>
    <property type="project" value="UniProtKB-KW"/>
</dbReference>
<keyword evidence="3" id="KW-1185">Reference proteome</keyword>
<dbReference type="SUPFAM" id="SSF111331">
    <property type="entry name" value="NAD kinase/diacylglycerol kinase-like"/>
    <property type="match status" value="1"/>
</dbReference>
<dbReference type="SMART" id="SM00046">
    <property type="entry name" value="DAGKc"/>
    <property type="match status" value="1"/>
</dbReference>
<proteinExistence type="predicted"/>
<keyword evidence="2" id="KW-0418">Kinase</keyword>
<sequence>MKVRAILNRDGGTLRTTDLDALCARAVDLFGRHGHELECRVVAGSSVEAELDAAAADPAIDAVVAGGGDGTISAAASSAFRSGKPLGVLPAGTMNLFARSLGMPLDLDTALAAIAAGAVSKVDIATANGRPFVHQFGVGIHARLVRIRNGMVYRSRVGKMLASLRAIFASAVNPPRFEVELHAEKGEMRLTATGVAISNNPLDESPVPIAETLDSGVLGVYVARSVTTNELLSLVLDVMTGRWRANPAVRETEVRDLVLRFPRRKRGTHAVVDGELIDLETEVTLEIHPGALSVIRPVLGTDR</sequence>
<gene>
    <name evidence="2" type="ORF">K1X15_14955</name>
</gene>
<evidence type="ECO:0000313" key="2">
    <source>
        <dbReference type="EMBL" id="QYO75915.1"/>
    </source>
</evidence>
<name>A0ABX8WCP9_9HYPH</name>
<dbReference type="RefSeq" id="WP_220304409.1">
    <property type="nucleotide sequence ID" value="NZ_CP080590.1"/>
</dbReference>
<dbReference type="Pfam" id="PF19279">
    <property type="entry name" value="YegS_C"/>
    <property type="match status" value="1"/>
</dbReference>
<dbReference type="Gene3D" id="3.40.50.10330">
    <property type="entry name" value="Probable inorganic polyphosphate/atp-NAD kinase, domain 1"/>
    <property type="match status" value="1"/>
</dbReference>
<dbReference type="PANTHER" id="PTHR30492">
    <property type="entry name" value="METHYLGLYOXAL SYNTHASE"/>
    <property type="match status" value="1"/>
</dbReference>
<keyword evidence="2" id="KW-0808">Transferase</keyword>
<dbReference type="Gene3D" id="2.60.200.40">
    <property type="match status" value="1"/>
</dbReference>
<protein>
    <submittedName>
        <fullName evidence="2">Diacylglycerol kinase family lipid kinase</fullName>
    </submittedName>
</protein>
<organism evidence="2 3">
    <name type="scientific">Devosia salina</name>
    <dbReference type="NCBI Taxonomy" id="2860336"/>
    <lineage>
        <taxon>Bacteria</taxon>
        <taxon>Pseudomonadati</taxon>
        <taxon>Pseudomonadota</taxon>
        <taxon>Alphaproteobacteria</taxon>
        <taxon>Hyphomicrobiales</taxon>
        <taxon>Devosiaceae</taxon>
        <taxon>Devosia</taxon>
    </lineage>
</organism>
<evidence type="ECO:0000313" key="3">
    <source>
        <dbReference type="Proteomes" id="UP000825799"/>
    </source>
</evidence>
<dbReference type="PROSITE" id="PS50146">
    <property type="entry name" value="DAGK"/>
    <property type="match status" value="1"/>
</dbReference>
<dbReference type="InterPro" id="IPR016064">
    <property type="entry name" value="NAD/diacylglycerol_kinase_sf"/>
</dbReference>
<feature type="domain" description="DAGKc" evidence="1">
    <location>
        <begin position="1"/>
        <end position="131"/>
    </location>
</feature>
<dbReference type="InterPro" id="IPR045540">
    <property type="entry name" value="YegS/DAGK_C"/>
</dbReference>
<reference evidence="2 3" key="1">
    <citation type="submission" date="2021-08" db="EMBL/GenBank/DDBJ databases">
        <title>Devosia salina sp. nov., isolated from the South China Sea sediment.</title>
        <authorList>
            <person name="Zhou Z."/>
        </authorList>
    </citation>
    <scope>NUCLEOTIDE SEQUENCE [LARGE SCALE GENOMIC DNA]</scope>
    <source>
        <strain evidence="2 3">SCS-3</strain>
    </source>
</reference>
<dbReference type="EMBL" id="CP080590">
    <property type="protein sequence ID" value="QYO75915.1"/>
    <property type="molecule type" value="Genomic_DNA"/>
</dbReference>
<dbReference type="Proteomes" id="UP000825799">
    <property type="component" value="Chromosome"/>
</dbReference>
<dbReference type="Pfam" id="PF00781">
    <property type="entry name" value="DAGK_cat"/>
    <property type="match status" value="1"/>
</dbReference>